<dbReference type="EMBL" id="MFJE01000024">
    <property type="protein sequence ID" value="OGG14147.1"/>
    <property type="molecule type" value="Genomic_DNA"/>
</dbReference>
<feature type="site" description="Important for catalytic activity" evidence="7">
    <location>
        <position position="198"/>
    </location>
</feature>
<keyword evidence="6 7" id="KW-0961">Cell wall biogenesis/degradation</keyword>
<dbReference type="Proteomes" id="UP000177383">
    <property type="component" value="Unassembled WGS sequence"/>
</dbReference>
<comment type="similarity">
    <text evidence="7">Belongs to the transglycosylase MltG family.</text>
</comment>
<name>A0A1F5ZPW4_9BACT</name>
<dbReference type="GO" id="GO:0008932">
    <property type="term" value="F:lytic endotransglycosylase activity"/>
    <property type="evidence" value="ECO:0007669"/>
    <property type="project" value="UniProtKB-UniRule"/>
</dbReference>
<proteinExistence type="inferred from homology"/>
<dbReference type="EC" id="4.2.2.29" evidence="7"/>
<keyword evidence="5 7" id="KW-0456">Lyase</keyword>
<dbReference type="PANTHER" id="PTHR30518:SF2">
    <property type="entry name" value="ENDOLYTIC MUREIN TRANSGLYCOSYLASE"/>
    <property type="match status" value="1"/>
</dbReference>
<protein>
    <recommendedName>
        <fullName evidence="7">Endolytic murein transglycosylase</fullName>
        <ecNumber evidence="7">4.2.2.29</ecNumber>
    </recommendedName>
    <alternativeName>
        <fullName evidence="7">Peptidoglycan lytic transglycosylase</fullName>
    </alternativeName>
    <alternativeName>
        <fullName evidence="7">Peptidoglycan polymerization terminase</fullName>
    </alternativeName>
</protein>
<comment type="catalytic activity">
    <reaction evidence="7">
        <text>a peptidoglycan chain = a peptidoglycan chain with N-acetyl-1,6-anhydromuramyl-[peptide] at the reducing end + a peptidoglycan chain with N-acetylglucosamine at the non-reducing end.</text>
        <dbReference type="EC" id="4.2.2.29"/>
    </reaction>
</comment>
<dbReference type="PANTHER" id="PTHR30518">
    <property type="entry name" value="ENDOLYTIC MUREIN TRANSGLYCOSYLASE"/>
    <property type="match status" value="1"/>
</dbReference>
<evidence type="ECO:0000256" key="1">
    <source>
        <dbReference type="ARBA" id="ARBA00022475"/>
    </source>
</evidence>
<reference evidence="8 9" key="1">
    <citation type="journal article" date="2016" name="Nat. Commun.">
        <title>Thousands of microbial genomes shed light on interconnected biogeochemical processes in an aquifer system.</title>
        <authorList>
            <person name="Anantharaman K."/>
            <person name="Brown C.T."/>
            <person name="Hug L.A."/>
            <person name="Sharon I."/>
            <person name="Castelle C.J."/>
            <person name="Probst A.J."/>
            <person name="Thomas B.C."/>
            <person name="Singh A."/>
            <person name="Wilkins M.J."/>
            <person name="Karaoz U."/>
            <person name="Brodie E.L."/>
            <person name="Williams K.H."/>
            <person name="Hubbard S.S."/>
            <person name="Banfield J.F."/>
        </authorList>
    </citation>
    <scope>NUCLEOTIDE SEQUENCE [LARGE SCALE GENOMIC DNA]</scope>
</reference>
<gene>
    <name evidence="7" type="primary">mltG</name>
    <name evidence="8" type="ORF">A2773_05350</name>
</gene>
<keyword evidence="1 7" id="KW-1003">Cell membrane</keyword>
<dbReference type="STRING" id="1798375.A2773_05350"/>
<keyword evidence="2 7" id="KW-0812">Transmembrane</keyword>
<dbReference type="GO" id="GO:0005886">
    <property type="term" value="C:plasma membrane"/>
    <property type="evidence" value="ECO:0007669"/>
    <property type="project" value="UniProtKB-UniRule"/>
</dbReference>
<organism evidence="8 9">
    <name type="scientific">Candidatus Gottesmanbacteria bacterium RIFCSPHIGHO2_01_FULL_39_10</name>
    <dbReference type="NCBI Taxonomy" id="1798375"/>
    <lineage>
        <taxon>Bacteria</taxon>
        <taxon>Candidatus Gottesmaniibacteriota</taxon>
    </lineage>
</organism>
<evidence type="ECO:0000313" key="8">
    <source>
        <dbReference type="EMBL" id="OGG14147.1"/>
    </source>
</evidence>
<dbReference type="InterPro" id="IPR003770">
    <property type="entry name" value="MLTG-like"/>
</dbReference>
<dbReference type="GO" id="GO:0009252">
    <property type="term" value="P:peptidoglycan biosynthetic process"/>
    <property type="evidence" value="ECO:0007669"/>
    <property type="project" value="UniProtKB-UniRule"/>
</dbReference>
<evidence type="ECO:0000313" key="9">
    <source>
        <dbReference type="Proteomes" id="UP000177383"/>
    </source>
</evidence>
<comment type="function">
    <text evidence="7">Functions as a peptidoglycan terminase that cleaves nascent peptidoglycan strands endolytically to terminate their elongation.</text>
</comment>
<dbReference type="Gene3D" id="3.30.1490.480">
    <property type="entry name" value="Endolytic murein transglycosylase"/>
    <property type="match status" value="1"/>
</dbReference>
<comment type="caution">
    <text evidence="8">The sequence shown here is derived from an EMBL/GenBank/DDBJ whole genome shotgun (WGS) entry which is preliminary data.</text>
</comment>
<evidence type="ECO:0000256" key="7">
    <source>
        <dbReference type="HAMAP-Rule" id="MF_02065"/>
    </source>
</evidence>
<evidence type="ECO:0000256" key="3">
    <source>
        <dbReference type="ARBA" id="ARBA00022989"/>
    </source>
</evidence>
<dbReference type="AlphaFoldDB" id="A0A1F5ZPW4"/>
<dbReference type="GO" id="GO:0071555">
    <property type="term" value="P:cell wall organization"/>
    <property type="evidence" value="ECO:0007669"/>
    <property type="project" value="UniProtKB-KW"/>
</dbReference>
<evidence type="ECO:0000256" key="5">
    <source>
        <dbReference type="ARBA" id="ARBA00023239"/>
    </source>
</evidence>
<evidence type="ECO:0000256" key="6">
    <source>
        <dbReference type="ARBA" id="ARBA00023316"/>
    </source>
</evidence>
<dbReference type="Pfam" id="PF02618">
    <property type="entry name" value="YceG"/>
    <property type="match status" value="1"/>
</dbReference>
<evidence type="ECO:0000256" key="4">
    <source>
        <dbReference type="ARBA" id="ARBA00023136"/>
    </source>
</evidence>
<dbReference type="NCBIfam" id="TIGR00247">
    <property type="entry name" value="endolytic transglycosylase MltG"/>
    <property type="match status" value="1"/>
</dbReference>
<evidence type="ECO:0000256" key="2">
    <source>
        <dbReference type="ARBA" id="ARBA00022692"/>
    </source>
</evidence>
<keyword evidence="4 7" id="KW-0472">Membrane</keyword>
<keyword evidence="3 7" id="KW-1133">Transmembrane helix</keyword>
<dbReference type="HAMAP" id="MF_02065">
    <property type="entry name" value="MltG"/>
    <property type="match status" value="1"/>
</dbReference>
<sequence>MKILKIIIIFAFLFLIFYLLYLLSPTSLSGDKTRFVIPLDTPREKIIADLKSQNFIRSPIVFSLILTLKGPGKDLRPGSYMIAHNMNIFDLSETLLNKPYQVWIVLIPGLRVEQTADKLAKNLNWSEADKQKYLSVAEEGYMFPDTYLINTDYTPEEVAHRLISNFNEKFDRKLQMDLLSQDVRNDTAIKIASLIERESGTLEDKALIAGIIWNRLNEDMKLQIDATIQYIIGKEDNWWPIVKGKDLKIDSPYNTYIYKGLPPGPIASPSLDSIKAAVYPEETDCFYYLHSPDMKIHCSKTYEEHLQNIEKYLR</sequence>
<accession>A0A1F5ZPW4</accession>